<sequence>MSHPFGGTTTVPTRCYSGAMNDKPVSLNLRLPQELHKRLKARADEQRRSLNSEIVLLLDEATSGKQYDRT</sequence>
<feature type="domain" description="Arc-like DNA binding" evidence="1">
    <location>
        <begin position="27"/>
        <end position="61"/>
    </location>
</feature>
<dbReference type="STRING" id="994479.GCA_000194155_03921"/>
<keyword evidence="3" id="KW-1185">Reference proteome</keyword>
<reference evidence="2" key="1">
    <citation type="submission" date="2017-12" db="EMBL/GenBank/DDBJ databases">
        <title>Sequencing the genomes of 1000 Actinobacteria strains.</title>
        <authorList>
            <person name="Klenk H.-P."/>
        </authorList>
    </citation>
    <scope>NUCLEOTIDE SEQUENCE [LARGE SCALE GENOMIC DNA]</scope>
    <source>
        <strain evidence="2">DSM 44228</strain>
    </source>
</reference>
<accession>A0A2N3XSK0</accession>
<dbReference type="Pfam" id="PF03869">
    <property type="entry name" value="Arc"/>
    <property type="match status" value="1"/>
</dbReference>
<protein>
    <submittedName>
        <fullName evidence="2">Arc-like DNA binding dprotein</fullName>
    </submittedName>
</protein>
<dbReference type="InterPro" id="IPR013321">
    <property type="entry name" value="Arc_rbn_hlx_hlx"/>
</dbReference>
<evidence type="ECO:0000313" key="2">
    <source>
        <dbReference type="EMBL" id="PKW13654.1"/>
    </source>
</evidence>
<dbReference type="GO" id="GO:0006355">
    <property type="term" value="P:regulation of DNA-templated transcription"/>
    <property type="evidence" value="ECO:0007669"/>
    <property type="project" value="InterPro"/>
</dbReference>
<dbReference type="RefSeq" id="WP_083821965.1">
    <property type="nucleotide sequence ID" value="NZ_PJNB01000001.1"/>
</dbReference>
<gene>
    <name evidence="2" type="ORF">A8926_1202</name>
</gene>
<evidence type="ECO:0000313" key="3">
    <source>
        <dbReference type="Proteomes" id="UP000233786"/>
    </source>
</evidence>
<dbReference type="GO" id="GO:0003677">
    <property type="term" value="F:DNA binding"/>
    <property type="evidence" value="ECO:0007669"/>
    <property type="project" value="InterPro"/>
</dbReference>
<dbReference type="Gene3D" id="1.10.1220.10">
    <property type="entry name" value="Met repressor-like"/>
    <property type="match status" value="1"/>
</dbReference>
<organism evidence="2 3">
    <name type="scientific">Saccharopolyspora spinosa</name>
    <dbReference type="NCBI Taxonomy" id="60894"/>
    <lineage>
        <taxon>Bacteria</taxon>
        <taxon>Bacillati</taxon>
        <taxon>Actinomycetota</taxon>
        <taxon>Actinomycetes</taxon>
        <taxon>Pseudonocardiales</taxon>
        <taxon>Pseudonocardiaceae</taxon>
        <taxon>Saccharopolyspora</taxon>
    </lineage>
</organism>
<name>A0A2N3XSK0_SACSN</name>
<dbReference type="InterPro" id="IPR010985">
    <property type="entry name" value="Ribbon_hlx_hlx"/>
</dbReference>
<dbReference type="SUPFAM" id="SSF47598">
    <property type="entry name" value="Ribbon-helix-helix"/>
    <property type="match status" value="1"/>
</dbReference>
<dbReference type="EMBL" id="PJNB01000001">
    <property type="protein sequence ID" value="PKW13654.1"/>
    <property type="molecule type" value="Genomic_DNA"/>
</dbReference>
<proteinExistence type="predicted"/>
<dbReference type="Proteomes" id="UP000233786">
    <property type="component" value="Unassembled WGS sequence"/>
</dbReference>
<evidence type="ECO:0000259" key="1">
    <source>
        <dbReference type="Pfam" id="PF03869"/>
    </source>
</evidence>
<dbReference type="AlphaFoldDB" id="A0A2N3XSK0"/>
<comment type="caution">
    <text evidence="2">The sequence shown here is derived from an EMBL/GenBank/DDBJ whole genome shotgun (WGS) entry which is preliminary data.</text>
</comment>
<dbReference type="InterPro" id="IPR005569">
    <property type="entry name" value="Arc_DNA-bd_dom"/>
</dbReference>